<dbReference type="InterPro" id="IPR013525">
    <property type="entry name" value="ABC2_TM"/>
</dbReference>
<keyword evidence="2 5" id="KW-0812">Transmembrane</keyword>
<evidence type="ECO:0000256" key="4">
    <source>
        <dbReference type="ARBA" id="ARBA00023136"/>
    </source>
</evidence>
<accession>A0ABU5CP25</accession>
<comment type="subcellular location">
    <subcellularLocation>
        <location evidence="1">Membrane</location>
        <topology evidence="1">Multi-pass membrane protein</topology>
    </subcellularLocation>
</comment>
<evidence type="ECO:0000259" key="6">
    <source>
        <dbReference type="Pfam" id="PF12698"/>
    </source>
</evidence>
<gene>
    <name evidence="7" type="ORF">RWD45_01945</name>
</gene>
<feature type="transmembrane region" description="Helical" evidence="5">
    <location>
        <begin position="218"/>
        <end position="242"/>
    </location>
</feature>
<feature type="transmembrane region" description="Helical" evidence="5">
    <location>
        <begin position="58"/>
        <end position="78"/>
    </location>
</feature>
<evidence type="ECO:0000256" key="1">
    <source>
        <dbReference type="ARBA" id="ARBA00004141"/>
    </source>
</evidence>
<evidence type="ECO:0000256" key="5">
    <source>
        <dbReference type="SAM" id="Phobius"/>
    </source>
</evidence>
<dbReference type="Proteomes" id="UP001275315">
    <property type="component" value="Unassembled WGS sequence"/>
</dbReference>
<keyword evidence="4 5" id="KW-0472">Membrane</keyword>
<evidence type="ECO:0000256" key="2">
    <source>
        <dbReference type="ARBA" id="ARBA00022692"/>
    </source>
</evidence>
<reference evidence="7 8" key="1">
    <citation type="submission" date="2023-10" db="EMBL/GenBank/DDBJ databases">
        <title>Virgibacillus soli CC-YMP-6 genome.</title>
        <authorList>
            <person name="Miliotis G."/>
            <person name="Sengupta P."/>
            <person name="Hameed A."/>
            <person name="Chuvochina M."/>
            <person name="Mcdonagh F."/>
            <person name="Simpson A.C."/>
            <person name="Singh N.K."/>
            <person name="Rekha P.D."/>
            <person name="Raman K."/>
            <person name="Hugenholtz P."/>
            <person name="Venkateswaran K."/>
        </authorList>
    </citation>
    <scope>NUCLEOTIDE SEQUENCE [LARGE SCALE GENOMIC DNA]</scope>
    <source>
        <strain evidence="7 8">CC-YMP-6</strain>
    </source>
</reference>
<feature type="transmembrane region" description="Helical" evidence="5">
    <location>
        <begin position="21"/>
        <end position="46"/>
    </location>
</feature>
<dbReference type="RefSeq" id="WP_320378395.1">
    <property type="nucleotide sequence ID" value="NZ_JAWDIQ010000001.1"/>
</dbReference>
<evidence type="ECO:0000256" key="3">
    <source>
        <dbReference type="ARBA" id="ARBA00022989"/>
    </source>
</evidence>
<dbReference type="Pfam" id="PF12698">
    <property type="entry name" value="ABC2_membrane_3"/>
    <property type="match status" value="1"/>
</dbReference>
<comment type="caution">
    <text evidence="7">The sequence shown here is derived from an EMBL/GenBank/DDBJ whole genome shotgun (WGS) entry which is preliminary data.</text>
</comment>
<name>A0ABU5CP25_9BACI</name>
<proteinExistence type="predicted"/>
<feature type="transmembrane region" description="Helical" evidence="5">
    <location>
        <begin position="99"/>
        <end position="123"/>
    </location>
</feature>
<organism evidence="7 8">
    <name type="scientific">Paracerasibacillus soli</name>
    <dbReference type="NCBI Taxonomy" id="480284"/>
    <lineage>
        <taxon>Bacteria</taxon>
        <taxon>Bacillati</taxon>
        <taxon>Bacillota</taxon>
        <taxon>Bacilli</taxon>
        <taxon>Bacillales</taxon>
        <taxon>Bacillaceae</taxon>
        <taxon>Paracerasibacillus</taxon>
    </lineage>
</organism>
<dbReference type="PANTHER" id="PTHR43229:SF6">
    <property type="entry name" value="ABC-TYPE MULTIDRUG TRANSPORT SYSTEM, PERMEASE COMPONENT"/>
    <property type="match status" value="1"/>
</dbReference>
<dbReference type="EMBL" id="JAWDIQ010000001">
    <property type="protein sequence ID" value="MDY0407592.1"/>
    <property type="molecule type" value="Genomic_DNA"/>
</dbReference>
<feature type="transmembrane region" description="Helical" evidence="5">
    <location>
        <begin position="177"/>
        <end position="198"/>
    </location>
</feature>
<protein>
    <submittedName>
        <fullName evidence="7">ABC transporter permease</fullName>
    </submittedName>
</protein>
<evidence type="ECO:0000313" key="8">
    <source>
        <dbReference type="Proteomes" id="UP001275315"/>
    </source>
</evidence>
<dbReference type="InterPro" id="IPR051784">
    <property type="entry name" value="Nod_factor_ABC_transporter"/>
</dbReference>
<feature type="transmembrane region" description="Helical" evidence="5">
    <location>
        <begin position="143"/>
        <end position="165"/>
    </location>
</feature>
<feature type="domain" description="ABC-2 type transporter transmembrane" evidence="6">
    <location>
        <begin position="50"/>
        <end position="239"/>
    </location>
</feature>
<sequence>MKWFNLLQANVRKEYIELKRYLPNTLAYIITFYVIFLGMFAGIQVIGDPSTQDVNTQYMIVNYIFWFLGMLVVQNIGWEITNEAMRGTLEQLYMSPLGVWRIMASRLIATTVINFFIMVALLYLSMLTTNQWLNVDVISVLPIFILTLFSMFGVGLMVAGISIIWKQVNAFLQILQFIIAGLTFVPLSVAPYLAYFPFVKGVDLVRGIMINGTHISEIGAGEFALLIGNGIVYFALGLLIFISCERFAMKKGLLAHY</sequence>
<dbReference type="PANTHER" id="PTHR43229">
    <property type="entry name" value="NODULATION PROTEIN J"/>
    <property type="match status" value="1"/>
</dbReference>
<keyword evidence="8" id="KW-1185">Reference proteome</keyword>
<keyword evidence="3 5" id="KW-1133">Transmembrane helix</keyword>
<evidence type="ECO:0000313" key="7">
    <source>
        <dbReference type="EMBL" id="MDY0407592.1"/>
    </source>
</evidence>